<dbReference type="Gene3D" id="3.90.930.1">
    <property type="match status" value="1"/>
</dbReference>
<feature type="chain" id="PRO_5045047843" description="Antitoxin component YwqK of the YwqJK toxin-antitoxin module" evidence="2">
    <location>
        <begin position="23"/>
        <end position="310"/>
    </location>
</feature>
<evidence type="ECO:0000256" key="2">
    <source>
        <dbReference type="SAM" id="SignalP"/>
    </source>
</evidence>
<keyword evidence="2" id="KW-0732">Signal</keyword>
<dbReference type="EMBL" id="JAEHFX010000008">
    <property type="protein sequence ID" value="MBK0404265.1"/>
    <property type="molecule type" value="Genomic_DNA"/>
</dbReference>
<name>A0ABS1C4H8_9BACT</name>
<reference evidence="3 4" key="1">
    <citation type="submission" date="2020-12" db="EMBL/GenBank/DDBJ databases">
        <title>Bacterial novel species Adhaeribacter sp. BT258 isolated from soil.</title>
        <authorList>
            <person name="Jung H.-Y."/>
        </authorList>
    </citation>
    <scope>NUCLEOTIDE SEQUENCE [LARGE SCALE GENOMIC DNA]</scope>
    <source>
        <strain evidence="3 4">BT258</strain>
    </source>
</reference>
<proteinExistence type="predicted"/>
<evidence type="ECO:0008006" key="5">
    <source>
        <dbReference type="Google" id="ProtNLM"/>
    </source>
</evidence>
<dbReference type="RefSeq" id="WP_200507108.1">
    <property type="nucleotide sequence ID" value="NZ_JAEHFX010000008.1"/>
</dbReference>
<protein>
    <recommendedName>
        <fullName evidence="5">Antitoxin component YwqK of the YwqJK toxin-antitoxin module</fullName>
    </recommendedName>
</protein>
<keyword evidence="4" id="KW-1185">Reference proteome</keyword>
<feature type="signal peptide" evidence="2">
    <location>
        <begin position="1"/>
        <end position="22"/>
    </location>
</feature>
<dbReference type="Proteomes" id="UP000644147">
    <property type="component" value="Unassembled WGS sequence"/>
</dbReference>
<comment type="caution">
    <text evidence="3">The sequence shown here is derived from an EMBL/GenBank/DDBJ whole genome shotgun (WGS) entry which is preliminary data.</text>
</comment>
<organism evidence="3 4">
    <name type="scientific">Adhaeribacter terrigena</name>
    <dbReference type="NCBI Taxonomy" id="2793070"/>
    <lineage>
        <taxon>Bacteria</taxon>
        <taxon>Pseudomonadati</taxon>
        <taxon>Bacteroidota</taxon>
        <taxon>Cytophagia</taxon>
        <taxon>Cytophagales</taxon>
        <taxon>Hymenobacteraceae</taxon>
        <taxon>Adhaeribacter</taxon>
    </lineage>
</organism>
<feature type="region of interest" description="Disordered" evidence="1">
    <location>
        <begin position="30"/>
        <end position="55"/>
    </location>
</feature>
<feature type="compositionally biased region" description="Basic and acidic residues" evidence="1">
    <location>
        <begin position="30"/>
        <end position="40"/>
    </location>
</feature>
<gene>
    <name evidence="3" type="ORF">I5M27_14810</name>
</gene>
<evidence type="ECO:0000313" key="3">
    <source>
        <dbReference type="EMBL" id="MBK0404265.1"/>
    </source>
</evidence>
<dbReference type="PROSITE" id="PS51257">
    <property type="entry name" value="PROKAR_LIPOPROTEIN"/>
    <property type="match status" value="1"/>
</dbReference>
<evidence type="ECO:0000256" key="1">
    <source>
        <dbReference type="SAM" id="MobiDB-lite"/>
    </source>
</evidence>
<dbReference type="SUPFAM" id="SSF82185">
    <property type="entry name" value="Histone H3 K4-specific methyltransferase SET7/9 N-terminal domain"/>
    <property type="match status" value="1"/>
</dbReference>
<evidence type="ECO:0000313" key="4">
    <source>
        <dbReference type="Proteomes" id="UP000644147"/>
    </source>
</evidence>
<sequence>MRLVFLNKIIPFFFLLSMVACSQRNYNVDMKPKPEPKPGEVKNATAPAGAKPDTLVKATPQDSVRQAAEAAALAGAKSTVKEEKKTKKKKKVFLGYRIKKGVARSGSGKGAVTEVFHYLRTYKEPSAYAPAKYYYNVRRRKIFKGRTIDPKVSKILHGHYKKLQNGKVLEEGYFYVGTKHLRWEKYNRDGLLLGKTHFEKGFPRDAQITYYDAAQQKVKEVIPYMNGEVEGDYVKFRPDGLLEREGQYEKGKKVGSWIEFWPFRNRKRYEYKYPESAYDEPFEPYLYREWNKNNSLIYQKGKLDKRDQQK</sequence>
<accession>A0ABS1C4H8</accession>